<organism evidence="6 7">
    <name type="scientific">Pseudoprimorskyibacter insulae</name>
    <dbReference type="NCBI Taxonomy" id="1695997"/>
    <lineage>
        <taxon>Bacteria</taxon>
        <taxon>Pseudomonadati</taxon>
        <taxon>Pseudomonadota</taxon>
        <taxon>Alphaproteobacteria</taxon>
        <taxon>Rhodobacterales</taxon>
        <taxon>Paracoccaceae</taxon>
        <taxon>Pseudoprimorskyibacter</taxon>
    </lineage>
</organism>
<evidence type="ECO:0000256" key="4">
    <source>
        <dbReference type="ARBA" id="ARBA00023163"/>
    </source>
</evidence>
<dbReference type="InterPro" id="IPR000847">
    <property type="entry name" value="LysR_HTH_N"/>
</dbReference>
<dbReference type="InterPro" id="IPR005119">
    <property type="entry name" value="LysR_subst-bd"/>
</dbReference>
<protein>
    <submittedName>
        <fullName evidence="6">Putative HTH-type transcriptional regulator</fullName>
    </submittedName>
</protein>
<dbReference type="PRINTS" id="PR00039">
    <property type="entry name" value="HTHLYSR"/>
</dbReference>
<sequence>MPLPALPMRLDPDQLAALSAILRFGSFEAAARALNVTSPAISQRIKALEDRVGAPLILRGSPCTATEAGRHVTRHADQVAQLEAHLARELGHRPEARPIRIALNADSLATWFPAALARTDGMLFDLEVDDQAHSDTWLREGAVSAAVTARSTPVQGCDCYPLGALMYVATASPGFAARWFPDGVTAQALAQAPMLVFNQKDRLQHEWMAQFCEASPATPIHRIPSTTGFVEAALHGLGWGLNPAELVEPLIKSGALVAIGGEAARMGTPLHWQVSRLLAPALEPLTRAIRAQARLRLRGL</sequence>
<comment type="similarity">
    <text evidence="1">Belongs to the LysR transcriptional regulatory family.</text>
</comment>
<dbReference type="GO" id="GO:0003677">
    <property type="term" value="F:DNA binding"/>
    <property type="evidence" value="ECO:0007669"/>
    <property type="project" value="UniProtKB-KW"/>
</dbReference>
<dbReference type="InterPro" id="IPR036388">
    <property type="entry name" value="WH-like_DNA-bd_sf"/>
</dbReference>
<keyword evidence="2" id="KW-0805">Transcription regulation</keyword>
<evidence type="ECO:0000256" key="3">
    <source>
        <dbReference type="ARBA" id="ARBA00023125"/>
    </source>
</evidence>
<dbReference type="AlphaFoldDB" id="A0A2R8AQJ0"/>
<dbReference type="PROSITE" id="PS50931">
    <property type="entry name" value="HTH_LYSR"/>
    <property type="match status" value="1"/>
</dbReference>
<dbReference type="PANTHER" id="PTHR30579">
    <property type="entry name" value="TRANSCRIPTIONAL REGULATOR"/>
    <property type="match status" value="1"/>
</dbReference>
<evidence type="ECO:0000313" key="6">
    <source>
        <dbReference type="EMBL" id="SPF78313.1"/>
    </source>
</evidence>
<dbReference type="PANTHER" id="PTHR30579:SF2">
    <property type="entry name" value="HTH-TYPE TRANSCRIPTIONAL REGULATOR ARGP"/>
    <property type="match status" value="1"/>
</dbReference>
<dbReference type="InterPro" id="IPR017685">
    <property type="entry name" value="ArgP"/>
</dbReference>
<proteinExistence type="inferred from homology"/>
<dbReference type="NCBIfam" id="NF002964">
    <property type="entry name" value="PRK03635.1"/>
    <property type="match status" value="1"/>
</dbReference>
<dbReference type="NCBIfam" id="TIGR03298">
    <property type="entry name" value="argP"/>
    <property type="match status" value="1"/>
</dbReference>
<dbReference type="SUPFAM" id="SSF53850">
    <property type="entry name" value="Periplasmic binding protein-like II"/>
    <property type="match status" value="1"/>
</dbReference>
<dbReference type="EMBL" id="OMOJ01000001">
    <property type="protein sequence ID" value="SPF78313.1"/>
    <property type="molecule type" value="Genomic_DNA"/>
</dbReference>
<keyword evidence="4" id="KW-0804">Transcription</keyword>
<dbReference type="InterPro" id="IPR050176">
    <property type="entry name" value="LTTR"/>
</dbReference>
<keyword evidence="3" id="KW-0238">DNA-binding</keyword>
<reference evidence="7" key="1">
    <citation type="submission" date="2018-03" db="EMBL/GenBank/DDBJ databases">
        <authorList>
            <person name="Rodrigo-Torres L."/>
            <person name="Arahal R. D."/>
            <person name="Lucena T."/>
        </authorList>
    </citation>
    <scope>NUCLEOTIDE SEQUENCE [LARGE SCALE GENOMIC DNA]</scope>
    <source>
        <strain evidence="7">CECT 8871</strain>
    </source>
</reference>
<accession>A0A2R8AQJ0</accession>
<feature type="domain" description="HTH lysR-type" evidence="5">
    <location>
        <begin position="10"/>
        <end position="66"/>
    </location>
</feature>
<evidence type="ECO:0000256" key="2">
    <source>
        <dbReference type="ARBA" id="ARBA00023015"/>
    </source>
</evidence>
<evidence type="ECO:0000313" key="7">
    <source>
        <dbReference type="Proteomes" id="UP000244904"/>
    </source>
</evidence>
<dbReference type="GO" id="GO:0003700">
    <property type="term" value="F:DNA-binding transcription factor activity"/>
    <property type="evidence" value="ECO:0007669"/>
    <property type="project" value="InterPro"/>
</dbReference>
<dbReference type="Pfam" id="PF03466">
    <property type="entry name" value="LysR_substrate"/>
    <property type="match status" value="1"/>
</dbReference>
<keyword evidence="7" id="KW-1185">Reference proteome</keyword>
<gene>
    <name evidence="6" type="ORF">PRI8871_00909</name>
</gene>
<evidence type="ECO:0000259" key="5">
    <source>
        <dbReference type="PROSITE" id="PS50931"/>
    </source>
</evidence>
<evidence type="ECO:0000256" key="1">
    <source>
        <dbReference type="ARBA" id="ARBA00009437"/>
    </source>
</evidence>
<dbReference type="SUPFAM" id="SSF46785">
    <property type="entry name" value="Winged helix' DNA-binding domain"/>
    <property type="match status" value="1"/>
</dbReference>
<dbReference type="Proteomes" id="UP000244904">
    <property type="component" value="Unassembled WGS sequence"/>
</dbReference>
<dbReference type="Pfam" id="PF00126">
    <property type="entry name" value="HTH_1"/>
    <property type="match status" value="1"/>
</dbReference>
<dbReference type="InterPro" id="IPR036390">
    <property type="entry name" value="WH_DNA-bd_sf"/>
</dbReference>
<dbReference type="NCBIfam" id="NF009888">
    <property type="entry name" value="PRK13348.1"/>
    <property type="match status" value="1"/>
</dbReference>
<dbReference type="Gene3D" id="1.10.10.10">
    <property type="entry name" value="Winged helix-like DNA-binding domain superfamily/Winged helix DNA-binding domain"/>
    <property type="match status" value="1"/>
</dbReference>
<dbReference type="Gene3D" id="3.40.190.290">
    <property type="match status" value="1"/>
</dbReference>
<name>A0A2R8AQJ0_9RHOB</name>